<dbReference type="AlphaFoldDB" id="S9NWX9"/>
<keyword evidence="2" id="KW-1185">Reference proteome</keyword>
<protein>
    <submittedName>
        <fullName evidence="1">Uncharacterized protein</fullName>
    </submittedName>
</protein>
<dbReference type="EMBL" id="ANAH02000066">
    <property type="protein sequence ID" value="EPX56705.1"/>
    <property type="molecule type" value="Genomic_DNA"/>
</dbReference>
<dbReference type="OrthoDB" id="9994111at2"/>
<evidence type="ECO:0000313" key="2">
    <source>
        <dbReference type="Proteomes" id="UP000011682"/>
    </source>
</evidence>
<dbReference type="Proteomes" id="UP000011682">
    <property type="component" value="Unassembled WGS sequence"/>
</dbReference>
<comment type="caution">
    <text evidence="1">The sequence shown here is derived from an EMBL/GenBank/DDBJ whole genome shotgun (WGS) entry which is preliminary data.</text>
</comment>
<dbReference type="RefSeq" id="WP_002621048.1">
    <property type="nucleotide sequence ID" value="NZ_ANAH02000066.1"/>
</dbReference>
<organism evidence="1 2">
    <name type="scientific">Cystobacter fuscus (strain ATCC 25194 / DSM 2262 / NBRC 100088 / M29)</name>
    <dbReference type="NCBI Taxonomy" id="1242864"/>
    <lineage>
        <taxon>Bacteria</taxon>
        <taxon>Pseudomonadati</taxon>
        <taxon>Myxococcota</taxon>
        <taxon>Myxococcia</taxon>
        <taxon>Myxococcales</taxon>
        <taxon>Cystobacterineae</taxon>
        <taxon>Archangiaceae</taxon>
        <taxon>Cystobacter</taxon>
    </lineage>
</organism>
<gene>
    <name evidence="1" type="ORF">D187_008047</name>
</gene>
<evidence type="ECO:0000313" key="1">
    <source>
        <dbReference type="EMBL" id="EPX56705.1"/>
    </source>
</evidence>
<sequence>MSTDPAKEWIQRDAKGLPPLEDLSLKGRQDFLARHEAQLGMYWTKAFELELYNRPGWLDVSHVLADGRDEQEAGEWIAERLIERLRTRPEFKWAPPWTSLEPWYRWLRGRQGTSQRLVRRRAAGDGDDGGEQQCEAEWSEHSSELALIDRMDLQDMVATLRALIQEWADILVRISRSTRLPSLEVDWLWATCVERRALAQALRGQRVDARFLEQNKKALTRGASVQGSETKERIARGRRGAAACFRFNLEVLAASHPTLRRAHQVFLGPVEKPDASPARPAAKVGAEEVKGFRETLRLTARRSGHIQSEDPTEPFWGQVFGAALVKEVARLLPSRERMAVECDWAELTRWAETSEDSA</sequence>
<name>S9NWX9_CYSF2</name>
<reference evidence="1" key="1">
    <citation type="submission" date="2013-05" db="EMBL/GenBank/DDBJ databases">
        <title>Genome assembly of Cystobacter fuscus DSM 2262.</title>
        <authorList>
            <person name="Sharma G."/>
            <person name="Khatri I."/>
            <person name="Kaur C."/>
            <person name="Mayilraj S."/>
            <person name="Subramanian S."/>
        </authorList>
    </citation>
    <scope>NUCLEOTIDE SEQUENCE [LARGE SCALE GENOMIC DNA]</scope>
    <source>
        <strain evidence="1">DSM 2262</strain>
    </source>
</reference>
<accession>S9NWX9</accession>
<proteinExistence type="predicted"/>